<evidence type="ECO:0000256" key="8">
    <source>
        <dbReference type="ARBA" id="ARBA00023235"/>
    </source>
</evidence>
<dbReference type="GO" id="GO:0004619">
    <property type="term" value="F:phosphoglycerate mutase activity"/>
    <property type="evidence" value="ECO:0007669"/>
    <property type="project" value="UniProtKB-UniRule"/>
</dbReference>
<evidence type="ECO:0000256" key="12">
    <source>
        <dbReference type="PIRSR" id="PIRSR001492-3"/>
    </source>
</evidence>
<feature type="active site" description="Phosphoserine intermediate" evidence="9 11">
    <location>
        <position position="60"/>
    </location>
</feature>
<evidence type="ECO:0000256" key="7">
    <source>
        <dbReference type="ARBA" id="ARBA00023211"/>
    </source>
</evidence>
<evidence type="ECO:0000313" key="16">
    <source>
        <dbReference type="Proteomes" id="UP000178227"/>
    </source>
</evidence>
<protein>
    <recommendedName>
        <fullName evidence="9 10">2,3-bisphosphoglycerate-independent phosphoglycerate mutase</fullName>
        <shortName evidence="9">BPG-independent PGAM</shortName>
        <shortName evidence="9">Phosphoglyceromutase</shortName>
        <shortName evidence="9">iPGM</shortName>
        <ecNumber evidence="9 10">5.4.2.12</ecNumber>
    </recommendedName>
</protein>
<dbReference type="EMBL" id="MGKI01000012">
    <property type="protein sequence ID" value="OGN22321.1"/>
    <property type="molecule type" value="Genomic_DNA"/>
</dbReference>
<comment type="pathway">
    <text evidence="3 9">Carbohydrate degradation; glycolysis; pyruvate from D-glyceraldehyde 3-phosphate: step 3/5.</text>
</comment>
<dbReference type="NCBIfam" id="TIGR01307">
    <property type="entry name" value="pgm_bpd_ind"/>
    <property type="match status" value="1"/>
</dbReference>
<keyword evidence="8 9" id="KW-0413">Isomerase</keyword>
<feature type="binding site" evidence="9 12">
    <location>
        <position position="60"/>
    </location>
    <ligand>
        <name>Mn(2+)</name>
        <dbReference type="ChEBI" id="CHEBI:29035"/>
        <label>2</label>
    </ligand>
</feature>
<keyword evidence="7 9" id="KW-0464">Manganese</keyword>
<feature type="binding site" evidence="9">
    <location>
        <position position="327"/>
    </location>
    <ligand>
        <name>substrate</name>
    </ligand>
</feature>
<evidence type="ECO:0000256" key="2">
    <source>
        <dbReference type="ARBA" id="ARBA00002315"/>
    </source>
</evidence>
<evidence type="ECO:0000256" key="6">
    <source>
        <dbReference type="ARBA" id="ARBA00023152"/>
    </source>
</evidence>
<dbReference type="AlphaFoldDB" id="A0A1F8GAJ8"/>
<dbReference type="CDD" id="cd16010">
    <property type="entry name" value="iPGM"/>
    <property type="match status" value="1"/>
</dbReference>
<comment type="subunit">
    <text evidence="9">Monomer.</text>
</comment>
<accession>A0A1F8GAJ8</accession>
<dbReference type="GO" id="GO:0006007">
    <property type="term" value="P:glucose catabolic process"/>
    <property type="evidence" value="ECO:0007669"/>
    <property type="project" value="InterPro"/>
</dbReference>
<comment type="function">
    <text evidence="2 9">Catalyzes the interconversion of 2-phosphoglycerate and 3-phosphoglycerate.</text>
</comment>
<evidence type="ECO:0000256" key="10">
    <source>
        <dbReference type="NCBIfam" id="TIGR01307"/>
    </source>
</evidence>
<keyword evidence="5 9" id="KW-0479">Metal-binding</keyword>
<dbReference type="InterPro" id="IPR036646">
    <property type="entry name" value="PGAM_B_sf"/>
</dbReference>
<dbReference type="Pfam" id="PF06415">
    <property type="entry name" value="iPGM_N"/>
    <property type="match status" value="1"/>
</dbReference>
<evidence type="ECO:0000256" key="3">
    <source>
        <dbReference type="ARBA" id="ARBA00004798"/>
    </source>
</evidence>
<dbReference type="GO" id="GO:0030145">
    <property type="term" value="F:manganese ion binding"/>
    <property type="evidence" value="ECO:0007669"/>
    <property type="project" value="UniProtKB-UniRule"/>
</dbReference>
<comment type="caution">
    <text evidence="9">Lacks conserved residue(s) required for the propagation of feature annotation.</text>
</comment>
<dbReference type="UniPathway" id="UPA00109">
    <property type="reaction ID" value="UER00186"/>
</dbReference>
<feature type="binding site" evidence="9">
    <location>
        <position position="183"/>
    </location>
    <ligand>
        <name>substrate</name>
    </ligand>
</feature>
<feature type="binding site" evidence="9 12">
    <location>
        <position position="396"/>
    </location>
    <ligand>
        <name>Mn(2+)</name>
        <dbReference type="ChEBI" id="CHEBI:29035"/>
        <label>1</label>
    </ligand>
</feature>
<dbReference type="PANTHER" id="PTHR31637:SF0">
    <property type="entry name" value="2,3-BISPHOSPHOGLYCERATE-INDEPENDENT PHOSPHOGLYCERATE MUTASE"/>
    <property type="match status" value="1"/>
</dbReference>
<feature type="binding site" evidence="9">
    <location>
        <position position="189"/>
    </location>
    <ligand>
        <name>substrate</name>
    </ligand>
</feature>
<evidence type="ECO:0000256" key="11">
    <source>
        <dbReference type="PIRSR" id="PIRSR001492-1"/>
    </source>
</evidence>
<feature type="domain" description="BPG-independent PGAM N-terminal" evidence="14">
    <location>
        <begin position="80"/>
        <end position="289"/>
    </location>
</feature>
<name>A0A1F8GAJ8_9BACT</name>
<dbReference type="PIRSF" id="PIRSF001492">
    <property type="entry name" value="IPGAM"/>
    <property type="match status" value="1"/>
</dbReference>
<evidence type="ECO:0000256" key="5">
    <source>
        <dbReference type="ARBA" id="ARBA00022723"/>
    </source>
</evidence>
<dbReference type="GO" id="GO:0005829">
    <property type="term" value="C:cytosol"/>
    <property type="evidence" value="ECO:0007669"/>
    <property type="project" value="TreeGrafter"/>
</dbReference>
<feature type="binding site" evidence="9 12">
    <location>
        <position position="452"/>
    </location>
    <ligand>
        <name>Mn(2+)</name>
        <dbReference type="ChEBI" id="CHEBI:29035"/>
        <label>1</label>
    </ligand>
</feature>
<dbReference type="Proteomes" id="UP000178227">
    <property type="component" value="Unassembled WGS sequence"/>
</dbReference>
<feature type="domain" description="Metalloenzyme" evidence="13">
    <location>
        <begin position="3"/>
        <end position="499"/>
    </location>
</feature>
<reference evidence="15 16" key="1">
    <citation type="journal article" date="2016" name="Nat. Commun.">
        <title>Thousands of microbial genomes shed light on interconnected biogeochemical processes in an aquifer system.</title>
        <authorList>
            <person name="Anantharaman K."/>
            <person name="Brown C.T."/>
            <person name="Hug L.A."/>
            <person name="Sharon I."/>
            <person name="Castelle C.J."/>
            <person name="Probst A.J."/>
            <person name="Thomas B.C."/>
            <person name="Singh A."/>
            <person name="Wilkins M.J."/>
            <person name="Karaoz U."/>
            <person name="Brodie E.L."/>
            <person name="Williams K.H."/>
            <person name="Hubbard S.S."/>
            <person name="Banfield J.F."/>
        </authorList>
    </citation>
    <scope>NUCLEOTIDE SEQUENCE [LARGE SCALE GENOMIC DNA]</scope>
</reference>
<feature type="binding site" evidence="9 12">
    <location>
        <position position="10"/>
    </location>
    <ligand>
        <name>Mn(2+)</name>
        <dbReference type="ChEBI" id="CHEBI:29035"/>
        <label>2</label>
    </ligand>
</feature>
<comment type="cofactor">
    <cofactor evidence="9">
        <name>Mn(2+)</name>
        <dbReference type="ChEBI" id="CHEBI:29035"/>
    </cofactor>
    <text evidence="9">Binds 2 manganese ions per subunit.</text>
</comment>
<feature type="binding site" evidence="9 12">
    <location>
        <position position="434"/>
    </location>
    <ligand>
        <name>Mn(2+)</name>
        <dbReference type="ChEBI" id="CHEBI:29035"/>
        <label>2</label>
    </ligand>
</feature>
<dbReference type="Gene3D" id="3.40.720.10">
    <property type="entry name" value="Alkaline Phosphatase, subunit A"/>
    <property type="match status" value="1"/>
</dbReference>
<dbReference type="InterPro" id="IPR017850">
    <property type="entry name" value="Alkaline_phosphatase_core_sf"/>
</dbReference>
<evidence type="ECO:0000259" key="13">
    <source>
        <dbReference type="Pfam" id="PF01676"/>
    </source>
</evidence>
<dbReference type="SUPFAM" id="SSF53649">
    <property type="entry name" value="Alkaline phosphatase-like"/>
    <property type="match status" value="1"/>
</dbReference>
<dbReference type="InterPro" id="IPR011258">
    <property type="entry name" value="BPG-indep_PGM_N"/>
</dbReference>
<evidence type="ECO:0000256" key="9">
    <source>
        <dbReference type="HAMAP-Rule" id="MF_01038"/>
    </source>
</evidence>
<evidence type="ECO:0000256" key="1">
    <source>
        <dbReference type="ARBA" id="ARBA00000370"/>
    </source>
</evidence>
<dbReference type="EC" id="5.4.2.12" evidence="9 10"/>
<dbReference type="InterPro" id="IPR006124">
    <property type="entry name" value="Metalloenzyme"/>
</dbReference>
<gene>
    <name evidence="9" type="primary">gpmI</name>
    <name evidence="15" type="ORF">A2918_00160</name>
</gene>
<organism evidence="15 16">
    <name type="scientific">Candidatus Yanofskybacteria bacterium RIFCSPLOWO2_01_FULL_42_49</name>
    <dbReference type="NCBI Taxonomy" id="1802694"/>
    <lineage>
        <taxon>Bacteria</taxon>
        <taxon>Candidatus Yanofskyibacteriota</taxon>
    </lineage>
</organism>
<feature type="binding site" evidence="9 12">
    <location>
        <position position="392"/>
    </location>
    <ligand>
        <name>Mn(2+)</name>
        <dbReference type="ChEBI" id="CHEBI:29035"/>
        <label>1</label>
    </ligand>
</feature>
<dbReference type="STRING" id="1802694.A2918_00160"/>
<dbReference type="GO" id="GO:0006096">
    <property type="term" value="P:glycolytic process"/>
    <property type="evidence" value="ECO:0007669"/>
    <property type="project" value="UniProtKB-UniRule"/>
</dbReference>
<dbReference type="FunFam" id="3.40.1450.10:FF:000002">
    <property type="entry name" value="2,3-bisphosphoglycerate-independent phosphoglycerate mutase"/>
    <property type="match status" value="1"/>
</dbReference>
<keyword evidence="6 9" id="KW-0324">Glycolysis</keyword>
<comment type="similarity">
    <text evidence="4 9">Belongs to the BPG-independent phosphoglycerate mutase family.</text>
</comment>
<sequence>MQPIILAILDGWGYSSQTFGNAILYAHTPFVNFVQRNYPSLLLQASGKAVGMTWGEAGNSEVGHLTMGAGRTISQYLSRINKAIGDSSFFDNEVLLKAVNHVRTNNSTLHLAGLLTSGSVHAHMSHLFALIDLAAKNNIGNLKIHLFTDGKDSGLKEAPLLIKKLQEHIAKTGTGVIATVIGRDYAMDRGKNWDNTKTAYGLLARGAGEITDDILQKIEMLYTMGYTDPKLPPLIVDDRGFIKDDDALVFFNFREDSMRQITKSFIEQDFQIFPTEKHKNLFVVAMTQYLEDPRLNVSFSLPEIKNGLAEVLSQNGKTQLHIAESEKYAHTTYFFNCLNNAPYSGETDIFIESLKDHITNPEMRANDIAEKVEEYVKQDQYDFYIINFANSDVIPHTGNLEATIRGIETVDVALKRVTDAVLAKDGIMIVTADHGNAESMVYESSGEQKTKHEESPVPFYLVGKRFQKERKIEEVEKIWSQVNGILSDVAPTVLELMDIPKPEEMTGNSLLKILTG</sequence>
<comment type="catalytic activity">
    <reaction evidence="1 9">
        <text>(2R)-2-phosphoglycerate = (2R)-3-phosphoglycerate</text>
        <dbReference type="Rhea" id="RHEA:15901"/>
        <dbReference type="ChEBI" id="CHEBI:58272"/>
        <dbReference type="ChEBI" id="CHEBI:58289"/>
        <dbReference type="EC" id="5.4.2.12"/>
    </reaction>
</comment>
<dbReference type="HAMAP" id="MF_01038">
    <property type="entry name" value="GpmI"/>
    <property type="match status" value="1"/>
</dbReference>
<dbReference type="SUPFAM" id="SSF64158">
    <property type="entry name" value="2,3-Bisphosphoglycerate-independent phosphoglycerate mutase, substrate-binding domain"/>
    <property type="match status" value="1"/>
</dbReference>
<feature type="binding site" evidence="9 12">
    <location>
        <position position="433"/>
    </location>
    <ligand>
        <name>Mn(2+)</name>
        <dbReference type="ChEBI" id="CHEBI:29035"/>
        <label>2</label>
    </ligand>
</feature>
<dbReference type="Pfam" id="PF01676">
    <property type="entry name" value="Metalloenzyme"/>
    <property type="match status" value="1"/>
</dbReference>
<dbReference type="Gene3D" id="3.40.1450.10">
    <property type="entry name" value="BPG-independent phosphoglycerate mutase, domain B"/>
    <property type="match status" value="1"/>
</dbReference>
<proteinExistence type="inferred from homology"/>
<evidence type="ECO:0000256" key="4">
    <source>
        <dbReference type="ARBA" id="ARBA00008819"/>
    </source>
</evidence>
<evidence type="ECO:0000313" key="15">
    <source>
        <dbReference type="EMBL" id="OGN22321.1"/>
    </source>
</evidence>
<dbReference type="PANTHER" id="PTHR31637">
    <property type="entry name" value="2,3-BISPHOSPHOGLYCERATE-INDEPENDENT PHOSPHOGLYCERATE MUTASE"/>
    <property type="match status" value="1"/>
</dbReference>
<feature type="binding site" evidence="9">
    <location>
        <position position="121"/>
    </location>
    <ligand>
        <name>substrate</name>
    </ligand>
</feature>
<evidence type="ECO:0000259" key="14">
    <source>
        <dbReference type="Pfam" id="PF06415"/>
    </source>
</evidence>
<comment type="caution">
    <text evidence="15">The sequence shown here is derived from an EMBL/GenBank/DDBJ whole genome shotgun (WGS) entry which is preliminary data.</text>
</comment>
<dbReference type="InterPro" id="IPR005995">
    <property type="entry name" value="Pgm_bpd_ind"/>
</dbReference>